<sequence>MFLTKNQNWVSLINRSPKFRDRKHCLGREGDETQGGTAVGPFRVEAIRKWGRVEDVCHLSPPLSTLFLCRLVNIEDANSGTRQHGMELILSHDVQASSTSRDMVNTDDVFK</sequence>
<comment type="caution">
    <text evidence="1">The sequence shown here is derived from an EMBL/GenBank/DDBJ whole genome shotgun (WGS) entry which is preliminary data.</text>
</comment>
<evidence type="ECO:0000313" key="1">
    <source>
        <dbReference type="EMBL" id="GIY26736.1"/>
    </source>
</evidence>
<dbReference type="AlphaFoldDB" id="A0AAV4S0Y7"/>
<gene>
    <name evidence="1" type="ORF">CDAR_612241</name>
</gene>
<organism evidence="1 2">
    <name type="scientific">Caerostris darwini</name>
    <dbReference type="NCBI Taxonomy" id="1538125"/>
    <lineage>
        <taxon>Eukaryota</taxon>
        <taxon>Metazoa</taxon>
        <taxon>Ecdysozoa</taxon>
        <taxon>Arthropoda</taxon>
        <taxon>Chelicerata</taxon>
        <taxon>Arachnida</taxon>
        <taxon>Araneae</taxon>
        <taxon>Araneomorphae</taxon>
        <taxon>Entelegynae</taxon>
        <taxon>Araneoidea</taxon>
        <taxon>Araneidae</taxon>
        <taxon>Caerostris</taxon>
    </lineage>
</organism>
<protein>
    <submittedName>
        <fullName evidence="1">Uncharacterized protein</fullName>
    </submittedName>
</protein>
<proteinExistence type="predicted"/>
<reference evidence="1 2" key="1">
    <citation type="submission" date="2021-06" db="EMBL/GenBank/DDBJ databases">
        <title>Caerostris darwini draft genome.</title>
        <authorList>
            <person name="Kono N."/>
            <person name="Arakawa K."/>
        </authorList>
    </citation>
    <scope>NUCLEOTIDE SEQUENCE [LARGE SCALE GENOMIC DNA]</scope>
</reference>
<accession>A0AAV4S0Y7</accession>
<evidence type="ECO:0000313" key="2">
    <source>
        <dbReference type="Proteomes" id="UP001054837"/>
    </source>
</evidence>
<keyword evidence="2" id="KW-1185">Reference proteome</keyword>
<dbReference type="Proteomes" id="UP001054837">
    <property type="component" value="Unassembled WGS sequence"/>
</dbReference>
<name>A0AAV4S0Y7_9ARAC</name>
<dbReference type="EMBL" id="BPLQ01006967">
    <property type="protein sequence ID" value="GIY26736.1"/>
    <property type="molecule type" value="Genomic_DNA"/>
</dbReference>